<name>A0A8C4N3I0_EPTBU</name>
<dbReference type="PROSITE" id="PS51858">
    <property type="entry name" value="PPPDE"/>
    <property type="match status" value="1"/>
</dbReference>
<keyword evidence="4" id="KW-0378">Hydrolase</keyword>
<dbReference type="Gene3D" id="3.90.1720.30">
    <property type="entry name" value="PPPDE domains"/>
    <property type="match status" value="1"/>
</dbReference>
<organism evidence="7 8">
    <name type="scientific">Eptatretus burgeri</name>
    <name type="common">Inshore hagfish</name>
    <dbReference type="NCBI Taxonomy" id="7764"/>
    <lineage>
        <taxon>Eukaryota</taxon>
        <taxon>Metazoa</taxon>
        <taxon>Chordata</taxon>
        <taxon>Craniata</taxon>
        <taxon>Vertebrata</taxon>
        <taxon>Cyclostomata</taxon>
        <taxon>Myxini</taxon>
        <taxon>Myxiniformes</taxon>
        <taxon>Myxinidae</taxon>
        <taxon>Eptatretinae</taxon>
        <taxon>Eptatretus</taxon>
    </lineage>
</organism>
<evidence type="ECO:0000256" key="3">
    <source>
        <dbReference type="ARBA" id="ARBA00022670"/>
    </source>
</evidence>
<dbReference type="InterPro" id="IPR008580">
    <property type="entry name" value="PPPDE_dom"/>
</dbReference>
<evidence type="ECO:0000256" key="1">
    <source>
        <dbReference type="ARBA" id="ARBA00008140"/>
    </source>
</evidence>
<dbReference type="Ensembl" id="ENSEBUT00000002179.1">
    <property type="protein sequence ID" value="ENSEBUP00000001840.1"/>
    <property type="gene ID" value="ENSEBUG00000001509.1"/>
</dbReference>
<accession>A0A8C4N3I0</accession>
<protein>
    <recommendedName>
        <fullName evidence="2">palmitoyl-protein hydrolase</fullName>
        <ecNumber evidence="2">3.1.2.22</ecNumber>
    </recommendedName>
</protein>
<dbReference type="AlphaFoldDB" id="A0A8C4N3I0"/>
<dbReference type="SMART" id="SM01179">
    <property type="entry name" value="DUF862"/>
    <property type="match status" value="1"/>
</dbReference>
<reference evidence="7" key="2">
    <citation type="submission" date="2025-09" db="UniProtKB">
        <authorList>
            <consortium name="Ensembl"/>
        </authorList>
    </citation>
    <scope>IDENTIFICATION</scope>
</reference>
<dbReference type="OMA" id="HLMLGKQ"/>
<dbReference type="Proteomes" id="UP000694388">
    <property type="component" value="Unplaced"/>
</dbReference>
<dbReference type="Pfam" id="PF05903">
    <property type="entry name" value="Peptidase_C97"/>
    <property type="match status" value="1"/>
</dbReference>
<dbReference type="InterPro" id="IPR042266">
    <property type="entry name" value="PPPDE_sf"/>
</dbReference>
<feature type="domain" description="PPPDE" evidence="6">
    <location>
        <begin position="4"/>
        <end position="146"/>
    </location>
</feature>
<keyword evidence="3" id="KW-0645">Protease</keyword>
<keyword evidence="8" id="KW-1185">Reference proteome</keyword>
<dbReference type="GeneTree" id="ENSGT00730000111100"/>
<dbReference type="PANTHER" id="PTHR12378">
    <property type="entry name" value="DESUMOYLATING ISOPEPTIDASE"/>
    <property type="match status" value="1"/>
</dbReference>
<proteinExistence type="inferred from homology"/>
<dbReference type="GO" id="GO:0008474">
    <property type="term" value="F:palmitoyl-(protein) hydrolase activity"/>
    <property type="evidence" value="ECO:0007669"/>
    <property type="project" value="UniProtKB-EC"/>
</dbReference>
<evidence type="ECO:0000256" key="5">
    <source>
        <dbReference type="ARBA" id="ARBA00047409"/>
    </source>
</evidence>
<comment type="catalytic activity">
    <reaction evidence="5">
        <text>S-hexadecanoyl-L-cysteinyl-[protein] + H2O = L-cysteinyl-[protein] + hexadecanoate + H(+)</text>
        <dbReference type="Rhea" id="RHEA:19233"/>
        <dbReference type="Rhea" id="RHEA-COMP:10131"/>
        <dbReference type="Rhea" id="RHEA-COMP:11032"/>
        <dbReference type="ChEBI" id="CHEBI:7896"/>
        <dbReference type="ChEBI" id="CHEBI:15377"/>
        <dbReference type="ChEBI" id="CHEBI:15378"/>
        <dbReference type="ChEBI" id="CHEBI:29950"/>
        <dbReference type="ChEBI" id="CHEBI:74151"/>
        <dbReference type="EC" id="3.1.2.22"/>
    </reaction>
    <physiologicalReaction direction="left-to-right" evidence="5">
        <dbReference type="Rhea" id="RHEA:19234"/>
    </physiologicalReaction>
</comment>
<evidence type="ECO:0000256" key="4">
    <source>
        <dbReference type="ARBA" id="ARBA00022801"/>
    </source>
</evidence>
<dbReference type="PANTHER" id="PTHR12378:SF7">
    <property type="entry name" value="DESUMOYLATING ISOPEPTIDASE 1"/>
    <property type="match status" value="1"/>
</dbReference>
<evidence type="ECO:0000313" key="7">
    <source>
        <dbReference type="Ensembl" id="ENSEBUP00000001840.1"/>
    </source>
</evidence>
<dbReference type="GO" id="GO:0008233">
    <property type="term" value="F:peptidase activity"/>
    <property type="evidence" value="ECO:0007669"/>
    <property type="project" value="UniProtKB-KW"/>
</dbReference>
<dbReference type="GO" id="GO:0006508">
    <property type="term" value="P:proteolysis"/>
    <property type="evidence" value="ECO:0007669"/>
    <property type="project" value="UniProtKB-KW"/>
</dbReference>
<dbReference type="EC" id="3.1.2.22" evidence="2"/>
<sequence length="163" mass="17722">MDTFDVQLYVYDLSRGLARQMSLPLLGRHIDGIWHTAIVVYGQEFFFGGNGIESCLPGGTVLGQPDQVVNLGNTQVNEDLFISYLAGLGESQFCGSRYQLLHYNCNTFSNEVAQFLTGNEVPSYITDLPSEVLNTPFGQMLGPMLEGVQVSPGGTSPGTHNPN</sequence>
<reference evidence="7" key="1">
    <citation type="submission" date="2025-08" db="UniProtKB">
        <authorList>
            <consortium name="Ensembl"/>
        </authorList>
    </citation>
    <scope>IDENTIFICATION</scope>
</reference>
<comment type="similarity">
    <text evidence="1">Belongs to the DeSI family.</text>
</comment>
<evidence type="ECO:0000259" key="6">
    <source>
        <dbReference type="PROSITE" id="PS51858"/>
    </source>
</evidence>
<evidence type="ECO:0000256" key="2">
    <source>
        <dbReference type="ARBA" id="ARBA00012423"/>
    </source>
</evidence>
<evidence type="ECO:0000313" key="8">
    <source>
        <dbReference type="Proteomes" id="UP000694388"/>
    </source>
</evidence>
<dbReference type="GO" id="GO:0070646">
    <property type="term" value="P:protein modification by small protein removal"/>
    <property type="evidence" value="ECO:0007669"/>
    <property type="project" value="TreeGrafter"/>
</dbReference>